<keyword evidence="2" id="KW-0732">Signal</keyword>
<organism evidence="3 4">
    <name type="scientific">Actinomadura rugatobispora</name>
    <dbReference type="NCBI Taxonomy" id="1994"/>
    <lineage>
        <taxon>Bacteria</taxon>
        <taxon>Bacillati</taxon>
        <taxon>Actinomycetota</taxon>
        <taxon>Actinomycetes</taxon>
        <taxon>Streptosporangiales</taxon>
        <taxon>Thermomonosporaceae</taxon>
        <taxon>Actinomadura</taxon>
    </lineage>
</organism>
<dbReference type="Proteomes" id="UP001596074">
    <property type="component" value="Unassembled WGS sequence"/>
</dbReference>
<feature type="signal peptide" evidence="2">
    <location>
        <begin position="1"/>
        <end position="22"/>
    </location>
</feature>
<evidence type="ECO:0000313" key="4">
    <source>
        <dbReference type="Proteomes" id="UP001596074"/>
    </source>
</evidence>
<name>A0ABW0ZQM8_9ACTN</name>
<evidence type="ECO:0000256" key="1">
    <source>
        <dbReference type="SAM" id="MobiDB-lite"/>
    </source>
</evidence>
<dbReference type="RefSeq" id="WP_378279987.1">
    <property type="nucleotide sequence ID" value="NZ_JBHSON010000004.1"/>
</dbReference>
<protein>
    <submittedName>
        <fullName evidence="3">Uncharacterized protein</fullName>
    </submittedName>
</protein>
<accession>A0ABW0ZQM8</accession>
<feature type="chain" id="PRO_5047421901" evidence="2">
    <location>
        <begin position="23"/>
        <end position="73"/>
    </location>
</feature>
<gene>
    <name evidence="3" type="ORF">ACFPZN_03325</name>
</gene>
<comment type="caution">
    <text evidence="3">The sequence shown here is derived from an EMBL/GenBank/DDBJ whole genome shotgun (WGS) entry which is preliminary data.</text>
</comment>
<reference evidence="4" key="1">
    <citation type="journal article" date="2019" name="Int. J. Syst. Evol. Microbiol.">
        <title>The Global Catalogue of Microorganisms (GCM) 10K type strain sequencing project: providing services to taxonomists for standard genome sequencing and annotation.</title>
        <authorList>
            <consortium name="The Broad Institute Genomics Platform"/>
            <consortium name="The Broad Institute Genome Sequencing Center for Infectious Disease"/>
            <person name="Wu L."/>
            <person name="Ma J."/>
        </authorList>
    </citation>
    <scope>NUCLEOTIDE SEQUENCE [LARGE SCALE GENOMIC DNA]</scope>
    <source>
        <strain evidence="4">KCTC 42087</strain>
    </source>
</reference>
<dbReference type="EMBL" id="JBHSON010000004">
    <property type="protein sequence ID" value="MFC5744642.1"/>
    <property type="molecule type" value="Genomic_DNA"/>
</dbReference>
<sequence length="73" mass="7117">MRLKSLMAAVALGVGLAGTGLAAAEATTATPTPPAAPGHPKRSHPGDKPSKPGELPPAAPPGNAIPKMPTYTG</sequence>
<evidence type="ECO:0000256" key="2">
    <source>
        <dbReference type="SAM" id="SignalP"/>
    </source>
</evidence>
<keyword evidence="4" id="KW-1185">Reference proteome</keyword>
<evidence type="ECO:0000313" key="3">
    <source>
        <dbReference type="EMBL" id="MFC5744642.1"/>
    </source>
</evidence>
<feature type="region of interest" description="Disordered" evidence="1">
    <location>
        <begin position="25"/>
        <end position="73"/>
    </location>
</feature>
<proteinExistence type="predicted"/>